<dbReference type="Gene3D" id="3.60.10.10">
    <property type="entry name" value="Endonuclease/exonuclease/phosphatase"/>
    <property type="match status" value="1"/>
</dbReference>
<evidence type="ECO:0000313" key="2">
    <source>
        <dbReference type="EMBL" id="GAB0207545.1"/>
    </source>
</evidence>
<organism evidence="2 3">
    <name type="scientific">Grus japonensis</name>
    <name type="common">Japanese crane</name>
    <name type="synonym">Red-crowned crane</name>
    <dbReference type="NCBI Taxonomy" id="30415"/>
    <lineage>
        <taxon>Eukaryota</taxon>
        <taxon>Metazoa</taxon>
        <taxon>Chordata</taxon>
        <taxon>Craniata</taxon>
        <taxon>Vertebrata</taxon>
        <taxon>Euteleostomi</taxon>
        <taxon>Archelosauria</taxon>
        <taxon>Archosauria</taxon>
        <taxon>Dinosauria</taxon>
        <taxon>Saurischia</taxon>
        <taxon>Theropoda</taxon>
        <taxon>Coelurosauria</taxon>
        <taxon>Aves</taxon>
        <taxon>Neognathae</taxon>
        <taxon>Neoaves</taxon>
        <taxon>Gruiformes</taxon>
        <taxon>Gruidae</taxon>
        <taxon>Grus</taxon>
    </lineage>
</organism>
<proteinExistence type="predicted"/>
<dbReference type="Proteomes" id="UP001623348">
    <property type="component" value="Unassembled WGS sequence"/>
</dbReference>
<dbReference type="PANTHER" id="PTHR33395">
    <property type="entry name" value="TRANSCRIPTASE, PUTATIVE-RELATED-RELATED"/>
    <property type="match status" value="1"/>
</dbReference>
<dbReference type="InterPro" id="IPR036691">
    <property type="entry name" value="Endo/exonu/phosph_ase_sf"/>
</dbReference>
<keyword evidence="3" id="KW-1185">Reference proteome</keyword>
<evidence type="ECO:0000313" key="3">
    <source>
        <dbReference type="Proteomes" id="UP001623348"/>
    </source>
</evidence>
<dbReference type="PANTHER" id="PTHR33395:SF22">
    <property type="entry name" value="REVERSE TRANSCRIPTASE DOMAIN-CONTAINING PROTEIN"/>
    <property type="match status" value="1"/>
</dbReference>
<dbReference type="AlphaFoldDB" id="A0ABC9YBU7"/>
<reference evidence="2 3" key="1">
    <citation type="submission" date="2024-06" db="EMBL/GenBank/DDBJ databases">
        <title>The draft genome of Grus japonensis, version 3.</title>
        <authorList>
            <person name="Nabeshima K."/>
            <person name="Suzuki S."/>
            <person name="Onuma M."/>
        </authorList>
    </citation>
    <scope>NUCLEOTIDE SEQUENCE [LARGE SCALE GENOMIC DNA]</scope>
    <source>
        <strain evidence="2 3">451A</strain>
    </source>
</reference>
<evidence type="ECO:0000259" key="1">
    <source>
        <dbReference type="Pfam" id="PF03372"/>
    </source>
</evidence>
<feature type="domain" description="Endonuclease/exonuclease/phosphatase" evidence="1">
    <location>
        <begin position="20"/>
        <end position="216"/>
    </location>
</feature>
<dbReference type="Pfam" id="PF03372">
    <property type="entry name" value="Exo_endo_phos"/>
    <property type="match status" value="1"/>
</dbReference>
<dbReference type="InterPro" id="IPR005135">
    <property type="entry name" value="Endo/exonuclease/phosphatase"/>
</dbReference>
<protein>
    <recommendedName>
        <fullName evidence="1">Endonuclease/exonuclease/phosphatase domain-containing protein</fullName>
    </recommendedName>
</protein>
<sequence>MLGVKSKAQLKCIYTNACSMGNKQKELEAIMQQDSYDLVAITETWWDDSRDWSAAMDGYKLFRRDRQGRRGSGVALYVRECFDCIEPKDCDDKVECLWVRMRGKANKADILLGVCYRPPNQDEEAAEAFYKGLEEVSQSLALVLMGDFNLPDVCWKYNTAERKQSRRFLECVEDNFLTQLVSEPTRGGASLDLLFTNREGLVGDVVVRGRLGLSEHEKIEFSIHGEVRRGVSKTTTMDFWRADFGLLRTLVERVPWETVLKGKGVQEGWAFFKKEILKAQEQAVPMCCKTNRRGRQLAWLNRELWLGLRGKKESLPLLEERAGNSRRVQGSR</sequence>
<accession>A0ABC9YBU7</accession>
<dbReference type="SUPFAM" id="SSF56219">
    <property type="entry name" value="DNase I-like"/>
    <property type="match status" value="1"/>
</dbReference>
<name>A0ABC9YBU7_GRUJA</name>
<gene>
    <name evidence="2" type="ORF">GRJ2_003220200</name>
</gene>
<comment type="caution">
    <text evidence="2">The sequence shown here is derived from an EMBL/GenBank/DDBJ whole genome shotgun (WGS) entry which is preliminary data.</text>
</comment>
<dbReference type="EMBL" id="BAAFJT010000239">
    <property type="protein sequence ID" value="GAB0207545.1"/>
    <property type="molecule type" value="Genomic_DNA"/>
</dbReference>